<organism evidence="3 4">
    <name type="scientific">Blautia segnis</name>
    <dbReference type="NCBI Taxonomy" id="2763030"/>
    <lineage>
        <taxon>Bacteria</taxon>
        <taxon>Bacillati</taxon>
        <taxon>Bacillota</taxon>
        <taxon>Clostridia</taxon>
        <taxon>Lachnospirales</taxon>
        <taxon>Lachnospiraceae</taxon>
        <taxon>Blautia</taxon>
    </lineage>
</organism>
<dbReference type="PIRSF" id="PIRSF006054">
    <property type="entry name" value="UCP006054"/>
    <property type="match status" value="1"/>
</dbReference>
<protein>
    <recommendedName>
        <fullName evidence="1">UPF0597 protein H8S54_02460</fullName>
    </recommendedName>
</protein>
<dbReference type="EMBL" id="JACOOT010000006">
    <property type="protein sequence ID" value="MBC5650013.1"/>
    <property type="molecule type" value="Genomic_DNA"/>
</dbReference>
<name>A0A8I0AGM1_9FIRM</name>
<comment type="caution">
    <text evidence="3">The sequence shown here is derived from an EMBL/GenBank/DDBJ whole genome shotgun (WGS) entry which is preliminary data.</text>
</comment>
<dbReference type="PANTHER" id="PTHR30501:SF2">
    <property type="entry name" value="UPF0597 PROTEIN YHAM"/>
    <property type="match status" value="1"/>
</dbReference>
<gene>
    <name evidence="3" type="ORF">H8S54_02460</name>
</gene>
<comment type="similarity">
    <text evidence="1">Belongs to the UPF0597 family.</text>
</comment>
<sequence length="432" mass="45919">MLKSDEKYQDYVKILEEELIPAMGCTEPIAIAYAGAVARETLGCLPDELDIQVSGNIIKNVKSVIVPNTGGMRGIAAALCAGVIAGDAQALLEVIAGVTPAQKEEIKTYMNQVKLKITPASSGHVFEIDVTVSGRNGNARVRIIDNHTNIILVEKNGQPIFTKDVCSEEKEIKTDHSVLNIEDIIDFANTVDVEDVREVLERQIRYNMAISEEGLRGNYGANIGKVLLHTYGDNIKIRARAKAAAGSDARMNGCELPVVINSGSGNQGMTASIPVIEFAKELQVSHDKMLRALVLSNLVTIHLKTGIGTLSAYCGAVSAGCGSGAGIAYLYGGDYKVIAHTIVNSLAIVSGIICDGAKASCAAKISAAVDAGIMGYEMYIQGQQFYGGDGIVTHGVENTIRNVGQLAKEGMCETDKEIIRIMVGKGDEMKAL</sequence>
<dbReference type="PANTHER" id="PTHR30501">
    <property type="entry name" value="UPF0597 PROTEIN YHAM"/>
    <property type="match status" value="1"/>
</dbReference>
<dbReference type="AlphaFoldDB" id="A0A8I0AGM1"/>
<dbReference type="InterPro" id="IPR021144">
    <property type="entry name" value="UPF0597"/>
</dbReference>
<evidence type="ECO:0000313" key="3">
    <source>
        <dbReference type="EMBL" id="MBC5650013.1"/>
    </source>
</evidence>
<dbReference type="InterPro" id="IPR005130">
    <property type="entry name" value="Ser_deHydtase-like_asu"/>
</dbReference>
<dbReference type="RefSeq" id="WP_186900829.1">
    <property type="nucleotide sequence ID" value="NZ_JACOOT010000006.1"/>
</dbReference>
<dbReference type="Proteomes" id="UP000652847">
    <property type="component" value="Unassembled WGS sequence"/>
</dbReference>
<accession>A0A8I0AGM1</accession>
<proteinExistence type="inferred from homology"/>
<evidence type="ECO:0000313" key="4">
    <source>
        <dbReference type="Proteomes" id="UP000652847"/>
    </source>
</evidence>
<dbReference type="Pfam" id="PF03313">
    <property type="entry name" value="SDH_alpha"/>
    <property type="match status" value="1"/>
</dbReference>
<dbReference type="GO" id="GO:0080146">
    <property type="term" value="F:L-cysteine desulfhydrase activity"/>
    <property type="evidence" value="ECO:0007669"/>
    <property type="project" value="TreeGrafter"/>
</dbReference>
<dbReference type="HAMAP" id="MF_01845">
    <property type="entry name" value="UPF0597"/>
    <property type="match status" value="1"/>
</dbReference>
<evidence type="ECO:0000259" key="2">
    <source>
        <dbReference type="Pfam" id="PF03313"/>
    </source>
</evidence>
<keyword evidence="4" id="KW-1185">Reference proteome</keyword>
<evidence type="ECO:0000256" key="1">
    <source>
        <dbReference type="HAMAP-Rule" id="MF_01845"/>
    </source>
</evidence>
<feature type="domain" description="Serine dehydratase-like alpha subunit" evidence="2">
    <location>
        <begin position="135"/>
        <end position="419"/>
    </location>
</feature>
<reference evidence="3 4" key="1">
    <citation type="submission" date="2020-08" db="EMBL/GenBank/DDBJ databases">
        <title>Genome public.</title>
        <authorList>
            <person name="Liu C."/>
            <person name="Sun Q."/>
        </authorList>
    </citation>
    <scope>NUCLEOTIDE SEQUENCE [LARGE SCALE GENOMIC DNA]</scope>
    <source>
        <strain evidence="3 4">BX17</strain>
    </source>
</reference>
<dbReference type="GO" id="GO:0019450">
    <property type="term" value="P:L-cysteine catabolic process to pyruvate"/>
    <property type="evidence" value="ECO:0007669"/>
    <property type="project" value="TreeGrafter"/>
</dbReference>